<dbReference type="EMBL" id="CP001629">
    <property type="protein sequence ID" value="ACU90245.1"/>
    <property type="molecule type" value="Genomic_DNA"/>
</dbReference>
<reference evidence="9 10" key="1">
    <citation type="journal article" date="2009" name="Stand. Genomic Sci.">
        <title>Complete genome sequence of Desulfomicrobium baculatum type strain (X).</title>
        <authorList>
            <person name="Copeland A."/>
            <person name="Spring S."/>
            <person name="Goker M."/>
            <person name="Schneider S."/>
            <person name="Lapidus A."/>
            <person name="Del Rio T.G."/>
            <person name="Tice H."/>
            <person name="Cheng J.F."/>
            <person name="Chen F."/>
            <person name="Nolan M."/>
            <person name="Bruce D."/>
            <person name="Goodwin L."/>
            <person name="Pitluck S."/>
            <person name="Ivanova N."/>
            <person name="Mavrommatis K."/>
            <person name="Ovchinnikova G."/>
            <person name="Pati A."/>
            <person name="Chen A."/>
            <person name="Palaniappan K."/>
            <person name="Land M."/>
            <person name="Hauser L."/>
            <person name="Chang Y.J."/>
            <person name="Jeffries C.C."/>
            <person name="Meincke L."/>
            <person name="Sims D."/>
            <person name="Brettin T."/>
            <person name="Detter J.C."/>
            <person name="Han C."/>
            <person name="Chain P."/>
            <person name="Bristow J."/>
            <person name="Eisen J.A."/>
            <person name="Markowitz V."/>
            <person name="Hugenholtz P."/>
            <person name="Kyrpides N.C."/>
            <person name="Klenk H.P."/>
            <person name="Lucas S."/>
        </authorList>
    </citation>
    <scope>NUCLEOTIDE SEQUENCE [LARGE SCALE GENOMIC DNA]</scope>
    <source>
        <strain evidence="10">DSM 4028 / VKM B-1378 / X</strain>
    </source>
</reference>
<dbReference type="InterPro" id="IPR033942">
    <property type="entry name" value="IMPase"/>
</dbReference>
<gene>
    <name evidence="9" type="ordered locus">Dbac_2161</name>
</gene>
<dbReference type="OrthoDB" id="9785695at2"/>
<comment type="cofactor">
    <cofactor evidence="2 7 8">
        <name>Mg(2+)</name>
        <dbReference type="ChEBI" id="CHEBI:18420"/>
    </cofactor>
</comment>
<dbReference type="KEGG" id="dba:Dbac_2161"/>
<feature type="binding site" evidence="7">
    <location>
        <position position="99"/>
    </location>
    <ligand>
        <name>Mg(2+)</name>
        <dbReference type="ChEBI" id="CHEBI:18420"/>
        <label>1</label>
        <note>catalytic</note>
    </ligand>
</feature>
<dbReference type="InterPro" id="IPR020583">
    <property type="entry name" value="Inositol_monoP_metal-BS"/>
</dbReference>
<accession>C7LPL6</accession>
<dbReference type="InterPro" id="IPR022337">
    <property type="entry name" value="Inositol_monophosphatase_SuhB"/>
</dbReference>
<dbReference type="HOGENOM" id="CLU_044118_0_4_7"/>
<dbReference type="STRING" id="525897.Dbac_2161"/>
<evidence type="ECO:0000256" key="8">
    <source>
        <dbReference type="RuleBase" id="RU364068"/>
    </source>
</evidence>
<evidence type="ECO:0000256" key="5">
    <source>
        <dbReference type="ARBA" id="ARBA00022801"/>
    </source>
</evidence>
<dbReference type="Proteomes" id="UP000002216">
    <property type="component" value="Chromosome"/>
</dbReference>
<dbReference type="CDD" id="cd01639">
    <property type="entry name" value="IMPase"/>
    <property type="match status" value="1"/>
</dbReference>
<feature type="binding site" evidence="7">
    <location>
        <position position="82"/>
    </location>
    <ligand>
        <name>Mg(2+)</name>
        <dbReference type="ChEBI" id="CHEBI:18420"/>
        <label>1</label>
        <note>catalytic</note>
    </ligand>
</feature>
<dbReference type="GO" id="GO:0008934">
    <property type="term" value="F:inositol monophosphate 1-phosphatase activity"/>
    <property type="evidence" value="ECO:0007669"/>
    <property type="project" value="InterPro"/>
</dbReference>
<dbReference type="SUPFAM" id="SSF56655">
    <property type="entry name" value="Carbohydrate phosphatase"/>
    <property type="match status" value="1"/>
</dbReference>
<evidence type="ECO:0000256" key="3">
    <source>
        <dbReference type="ARBA" id="ARBA00009759"/>
    </source>
</evidence>
<protein>
    <recommendedName>
        <fullName evidence="8">Inositol-1-monophosphatase</fullName>
        <ecNumber evidence="8">3.1.3.25</ecNumber>
    </recommendedName>
</protein>
<dbReference type="PRINTS" id="PR00377">
    <property type="entry name" value="IMPHPHTASES"/>
</dbReference>
<dbReference type="PRINTS" id="PR01959">
    <property type="entry name" value="SBIMPHPHTASE"/>
</dbReference>
<keyword evidence="4 7" id="KW-0479">Metal-binding</keyword>
<keyword evidence="5 8" id="KW-0378">Hydrolase</keyword>
<keyword evidence="6 7" id="KW-0460">Magnesium</keyword>
<dbReference type="PROSITE" id="PS00630">
    <property type="entry name" value="IMP_2"/>
    <property type="match status" value="1"/>
</dbReference>
<dbReference type="eggNOG" id="COG0483">
    <property type="taxonomic scope" value="Bacteria"/>
</dbReference>
<dbReference type="GO" id="GO:0046872">
    <property type="term" value="F:metal ion binding"/>
    <property type="evidence" value="ECO:0007669"/>
    <property type="project" value="UniProtKB-KW"/>
</dbReference>
<comment type="catalytic activity">
    <reaction evidence="1 8">
        <text>a myo-inositol phosphate + H2O = myo-inositol + phosphate</text>
        <dbReference type="Rhea" id="RHEA:24056"/>
        <dbReference type="ChEBI" id="CHEBI:15377"/>
        <dbReference type="ChEBI" id="CHEBI:17268"/>
        <dbReference type="ChEBI" id="CHEBI:43474"/>
        <dbReference type="ChEBI" id="CHEBI:84139"/>
        <dbReference type="EC" id="3.1.3.25"/>
    </reaction>
</comment>
<dbReference type="PANTHER" id="PTHR20854:SF4">
    <property type="entry name" value="INOSITOL-1-MONOPHOSPHATASE-RELATED"/>
    <property type="match status" value="1"/>
</dbReference>
<dbReference type="Gene3D" id="3.40.190.80">
    <property type="match status" value="1"/>
</dbReference>
<dbReference type="PANTHER" id="PTHR20854">
    <property type="entry name" value="INOSITOL MONOPHOSPHATASE"/>
    <property type="match status" value="1"/>
</dbReference>
<keyword evidence="10" id="KW-1185">Reference proteome</keyword>
<sequence length="274" mass="29310">MPSPKSPTRIEEPVDLDAALAAALEAADEACAILIQGQSQLTEGMVKTKSPGDVTTIIDRRAEDAIRNRLQARFPEFAFTGEEGGASGQSRCRWIVDPLDGTMNYVHGFPFYAVSLALTVDERIVLGVVADPVRGETFWAVAGRGAFLGGKPITVSHADSMEKALVGTVFPPPSWPGRDDYLKRFCRVASHAAGVRRAGAAALDLAYVAAGRLDAFFVESLKAWDIAAGMLLVTEAGGQVSDIFTAKPPLQTNRLAAANAHLLPPLLELLRRKD</sequence>
<dbReference type="GO" id="GO:0046854">
    <property type="term" value="P:phosphatidylinositol phosphate biosynthetic process"/>
    <property type="evidence" value="ECO:0007669"/>
    <property type="project" value="InterPro"/>
</dbReference>
<organism evidence="9 10">
    <name type="scientific">Desulfomicrobium baculatum (strain DSM 4028 / VKM B-1378 / X)</name>
    <name type="common">Desulfovibrio baculatus</name>
    <dbReference type="NCBI Taxonomy" id="525897"/>
    <lineage>
        <taxon>Bacteria</taxon>
        <taxon>Pseudomonadati</taxon>
        <taxon>Thermodesulfobacteriota</taxon>
        <taxon>Desulfovibrionia</taxon>
        <taxon>Desulfovibrionales</taxon>
        <taxon>Desulfomicrobiaceae</taxon>
        <taxon>Desulfomicrobium</taxon>
    </lineage>
</organism>
<dbReference type="GO" id="GO:0006020">
    <property type="term" value="P:inositol metabolic process"/>
    <property type="evidence" value="ECO:0007669"/>
    <property type="project" value="TreeGrafter"/>
</dbReference>
<feature type="binding site" evidence="7">
    <location>
        <position position="100"/>
    </location>
    <ligand>
        <name>Mg(2+)</name>
        <dbReference type="ChEBI" id="CHEBI:18420"/>
        <label>1</label>
        <note>catalytic</note>
    </ligand>
</feature>
<dbReference type="RefSeq" id="WP_015774336.1">
    <property type="nucleotide sequence ID" value="NC_013173.1"/>
</dbReference>
<feature type="binding site" evidence="7">
    <location>
        <position position="225"/>
    </location>
    <ligand>
        <name>Mg(2+)</name>
        <dbReference type="ChEBI" id="CHEBI:18420"/>
        <label>1</label>
        <note>catalytic</note>
    </ligand>
</feature>
<proteinExistence type="inferred from homology"/>
<feature type="binding site" evidence="7">
    <location>
        <position position="97"/>
    </location>
    <ligand>
        <name>Mg(2+)</name>
        <dbReference type="ChEBI" id="CHEBI:18420"/>
        <label>1</label>
        <note>catalytic</note>
    </ligand>
</feature>
<dbReference type="PROSITE" id="PS00629">
    <property type="entry name" value="IMP_1"/>
    <property type="match status" value="1"/>
</dbReference>
<evidence type="ECO:0000256" key="4">
    <source>
        <dbReference type="ARBA" id="ARBA00022723"/>
    </source>
</evidence>
<comment type="similarity">
    <text evidence="3 8">Belongs to the inositol monophosphatase superfamily.</text>
</comment>
<evidence type="ECO:0000256" key="6">
    <source>
        <dbReference type="ARBA" id="ARBA00022842"/>
    </source>
</evidence>
<dbReference type="EC" id="3.1.3.25" evidence="8"/>
<evidence type="ECO:0000313" key="10">
    <source>
        <dbReference type="Proteomes" id="UP000002216"/>
    </source>
</evidence>
<dbReference type="InterPro" id="IPR020550">
    <property type="entry name" value="Inositol_monophosphatase_CS"/>
</dbReference>
<evidence type="ECO:0000256" key="2">
    <source>
        <dbReference type="ARBA" id="ARBA00001946"/>
    </source>
</evidence>
<evidence type="ECO:0000256" key="1">
    <source>
        <dbReference type="ARBA" id="ARBA00001033"/>
    </source>
</evidence>
<dbReference type="GO" id="GO:0007165">
    <property type="term" value="P:signal transduction"/>
    <property type="evidence" value="ECO:0007669"/>
    <property type="project" value="TreeGrafter"/>
</dbReference>
<dbReference type="AlphaFoldDB" id="C7LPL6"/>
<evidence type="ECO:0000313" key="9">
    <source>
        <dbReference type="EMBL" id="ACU90245.1"/>
    </source>
</evidence>
<name>C7LPL6_DESBD</name>
<dbReference type="Gene3D" id="3.30.540.10">
    <property type="entry name" value="Fructose-1,6-Bisphosphatase, subunit A, domain 1"/>
    <property type="match status" value="1"/>
</dbReference>
<dbReference type="InterPro" id="IPR000760">
    <property type="entry name" value="Inositol_monophosphatase-like"/>
</dbReference>
<dbReference type="FunFam" id="3.30.540.10:FF:000003">
    <property type="entry name" value="Inositol-1-monophosphatase"/>
    <property type="match status" value="1"/>
</dbReference>
<evidence type="ECO:0000256" key="7">
    <source>
        <dbReference type="PIRSR" id="PIRSR600760-2"/>
    </source>
</evidence>
<dbReference type="Pfam" id="PF00459">
    <property type="entry name" value="Inositol_P"/>
    <property type="match status" value="1"/>
</dbReference>